<keyword evidence="6" id="KW-1185">Reference proteome</keyword>
<feature type="region of interest" description="Disordered" evidence="3">
    <location>
        <begin position="1"/>
        <end position="26"/>
    </location>
</feature>
<protein>
    <submittedName>
        <fullName evidence="5">Thioester reductase domain-containing protein</fullName>
    </submittedName>
</protein>
<dbReference type="PANTHER" id="PTHR44845:SF6">
    <property type="entry name" value="BETA-ALANINE-ACTIVATING ENZYME"/>
    <property type="match status" value="1"/>
</dbReference>
<dbReference type="NCBIfam" id="TIGR01746">
    <property type="entry name" value="Thioester-redct"/>
    <property type="match status" value="1"/>
</dbReference>
<keyword evidence="2" id="KW-0597">Phosphoprotein</keyword>
<reference evidence="5 6" key="1">
    <citation type="submission" date="2024-06" db="EMBL/GenBank/DDBJ databases">
        <title>The Natural Products Discovery Center: Release of the First 8490 Sequenced Strains for Exploring Actinobacteria Biosynthetic Diversity.</title>
        <authorList>
            <person name="Kalkreuter E."/>
            <person name="Kautsar S.A."/>
            <person name="Yang D."/>
            <person name="Bader C.D."/>
            <person name="Teijaro C.N."/>
            <person name="Fluegel L."/>
            <person name="Davis C.M."/>
            <person name="Simpson J.R."/>
            <person name="Lauterbach L."/>
            <person name="Steele A.D."/>
            <person name="Gui C."/>
            <person name="Meng S."/>
            <person name="Li G."/>
            <person name="Viehrig K."/>
            <person name="Ye F."/>
            <person name="Su P."/>
            <person name="Kiefer A.F."/>
            <person name="Nichols A."/>
            <person name="Cepeda A.J."/>
            <person name="Yan W."/>
            <person name="Fan B."/>
            <person name="Jiang Y."/>
            <person name="Adhikari A."/>
            <person name="Zheng C.-J."/>
            <person name="Schuster L."/>
            <person name="Cowan T.M."/>
            <person name="Smanski M.J."/>
            <person name="Chevrette M.G."/>
            <person name="De Carvalho L.P.S."/>
            <person name="Shen B."/>
        </authorList>
    </citation>
    <scope>NUCLEOTIDE SEQUENCE [LARGE SCALE GENOMIC DNA]</scope>
    <source>
        <strain evidence="5 6">NPDC048946</strain>
    </source>
</reference>
<dbReference type="RefSeq" id="WP_358358449.1">
    <property type="nucleotide sequence ID" value="NZ_JBEZFP010000079.1"/>
</dbReference>
<gene>
    <name evidence="5" type="ORF">AB0C36_26655</name>
</gene>
<evidence type="ECO:0000256" key="3">
    <source>
        <dbReference type="SAM" id="MobiDB-lite"/>
    </source>
</evidence>
<keyword evidence="1" id="KW-0596">Phosphopantetheine</keyword>
<dbReference type="SUPFAM" id="SSF51735">
    <property type="entry name" value="NAD(P)-binding Rossmann-fold domains"/>
    <property type="match status" value="1"/>
</dbReference>
<name>A0ABV3DMX0_9ACTN</name>
<dbReference type="InterPro" id="IPR013120">
    <property type="entry name" value="FAR_NAD-bd"/>
</dbReference>
<dbReference type="Gene3D" id="3.40.50.720">
    <property type="entry name" value="NAD(P)-binding Rossmann-like Domain"/>
    <property type="match status" value="1"/>
</dbReference>
<feature type="compositionally biased region" description="Low complexity" evidence="3">
    <location>
        <begin position="1"/>
        <end position="14"/>
    </location>
</feature>
<dbReference type="InterPro" id="IPR010080">
    <property type="entry name" value="Thioester_reductase-like_dom"/>
</dbReference>
<dbReference type="Pfam" id="PF07993">
    <property type="entry name" value="NAD_binding_4"/>
    <property type="match status" value="1"/>
</dbReference>
<evidence type="ECO:0000256" key="2">
    <source>
        <dbReference type="ARBA" id="ARBA00022553"/>
    </source>
</evidence>
<dbReference type="Proteomes" id="UP001551482">
    <property type="component" value="Unassembled WGS sequence"/>
</dbReference>
<evidence type="ECO:0000313" key="5">
    <source>
        <dbReference type="EMBL" id="MEU8137083.1"/>
    </source>
</evidence>
<evidence type="ECO:0000313" key="6">
    <source>
        <dbReference type="Proteomes" id="UP001551482"/>
    </source>
</evidence>
<dbReference type="PANTHER" id="PTHR44845">
    <property type="entry name" value="CARRIER DOMAIN-CONTAINING PROTEIN"/>
    <property type="match status" value="1"/>
</dbReference>
<evidence type="ECO:0000256" key="1">
    <source>
        <dbReference type="ARBA" id="ARBA00022450"/>
    </source>
</evidence>
<dbReference type="EMBL" id="JBEZFP010000079">
    <property type="protein sequence ID" value="MEU8137083.1"/>
    <property type="molecule type" value="Genomic_DNA"/>
</dbReference>
<feature type="domain" description="Thioester reductase (TE)" evidence="4">
    <location>
        <begin position="59"/>
        <end position="287"/>
    </location>
</feature>
<sequence>MNRLRAPGADLTTGPGAGLGAGPSTDVGNRLSTDIVLAPDIRPVVRNRPRTAPDRRVLLTGATGFLGAFLLRELLDRTPDDVWCLVRADTPQQARQRIQDTMRRYLLWDSRTAARIVPVPGDLTRPRLGLPPRQWARLAERVDVIQHSGARVSHIAPYGLLRDANVRGTAEVLRLACADHTKPVHFVSTAAVGADPAGGPPPRGTAGAGYVTSKWAAERLVSEAGERGVPVRIYRPGRISGHSVTGACQVDDAVWNLIRAVVLLGAAPNTADAEVSFAPVDYVARAIVRMSAPDSPDAQGARVPPGTPVTAVAAVTPVAPDTPGTPAVPGNGLAARVRYLLNPSRMPLHVLLAHVAERFPVETVPSDVWLARLWDARHRQDGALARAALLLPSYRALLTGAGRPPTGDLTAGIAGPDDAGAPCPPIDGRLIAVYLDYFESVGFLPSGAPQFLA</sequence>
<proteinExistence type="predicted"/>
<organism evidence="5 6">
    <name type="scientific">Streptodolium elevatio</name>
    <dbReference type="NCBI Taxonomy" id="3157996"/>
    <lineage>
        <taxon>Bacteria</taxon>
        <taxon>Bacillati</taxon>
        <taxon>Actinomycetota</taxon>
        <taxon>Actinomycetes</taxon>
        <taxon>Kitasatosporales</taxon>
        <taxon>Streptomycetaceae</taxon>
        <taxon>Streptodolium</taxon>
    </lineage>
</organism>
<evidence type="ECO:0000259" key="4">
    <source>
        <dbReference type="Pfam" id="PF07993"/>
    </source>
</evidence>
<accession>A0ABV3DMX0</accession>
<dbReference type="CDD" id="cd05235">
    <property type="entry name" value="SDR_e1"/>
    <property type="match status" value="1"/>
</dbReference>
<comment type="caution">
    <text evidence="5">The sequence shown here is derived from an EMBL/GenBank/DDBJ whole genome shotgun (WGS) entry which is preliminary data.</text>
</comment>
<dbReference type="InterPro" id="IPR036291">
    <property type="entry name" value="NAD(P)-bd_dom_sf"/>
</dbReference>